<dbReference type="OrthoDB" id="2691415at2759"/>
<feature type="compositionally biased region" description="Low complexity" evidence="1">
    <location>
        <begin position="28"/>
        <end position="41"/>
    </location>
</feature>
<feature type="compositionally biased region" description="Low complexity" evidence="1">
    <location>
        <begin position="292"/>
        <end position="308"/>
    </location>
</feature>
<feature type="compositionally biased region" description="Pro residues" evidence="1">
    <location>
        <begin position="55"/>
        <end position="80"/>
    </location>
</feature>
<evidence type="ECO:0000313" key="3">
    <source>
        <dbReference type="Proteomes" id="UP000620124"/>
    </source>
</evidence>
<proteinExistence type="predicted"/>
<feature type="compositionally biased region" description="Gly residues" evidence="1">
    <location>
        <begin position="42"/>
        <end position="54"/>
    </location>
</feature>
<evidence type="ECO:0000256" key="1">
    <source>
        <dbReference type="SAM" id="MobiDB-lite"/>
    </source>
</evidence>
<evidence type="ECO:0000313" key="2">
    <source>
        <dbReference type="EMBL" id="KAF7345801.1"/>
    </source>
</evidence>
<feature type="compositionally biased region" description="Low complexity" evidence="1">
    <location>
        <begin position="316"/>
        <end position="325"/>
    </location>
</feature>
<accession>A0A8H6XSW0</accession>
<organism evidence="2 3">
    <name type="scientific">Mycena venus</name>
    <dbReference type="NCBI Taxonomy" id="2733690"/>
    <lineage>
        <taxon>Eukaryota</taxon>
        <taxon>Fungi</taxon>
        <taxon>Dikarya</taxon>
        <taxon>Basidiomycota</taxon>
        <taxon>Agaricomycotina</taxon>
        <taxon>Agaricomycetes</taxon>
        <taxon>Agaricomycetidae</taxon>
        <taxon>Agaricales</taxon>
        <taxon>Marasmiineae</taxon>
        <taxon>Mycenaceae</taxon>
        <taxon>Mycena</taxon>
    </lineage>
</organism>
<keyword evidence="3" id="KW-1185">Reference proteome</keyword>
<feature type="compositionally biased region" description="Polar residues" evidence="1">
    <location>
        <begin position="326"/>
        <end position="346"/>
    </location>
</feature>
<comment type="caution">
    <text evidence="2">The sequence shown here is derived from an EMBL/GenBank/DDBJ whole genome shotgun (WGS) entry which is preliminary data.</text>
</comment>
<dbReference type="EMBL" id="JACAZI010000013">
    <property type="protein sequence ID" value="KAF7345801.1"/>
    <property type="molecule type" value="Genomic_DNA"/>
</dbReference>
<dbReference type="Proteomes" id="UP000620124">
    <property type="component" value="Unassembled WGS sequence"/>
</dbReference>
<name>A0A8H6XSW0_9AGAR</name>
<sequence length="416" mass="43886">MPVGSQHGVLEAASQLVDPEDQGPAGPPAANQAPAGPLAGAGDQGGGGNGGNGGPPGPLDPQGPPDPQGNVPPPPPPRPGGPGGGGGGGGGGGPPVPPPAPGPIPGPGRRPPPARAPDPPNALEVLFTSTLVGLNDALNRYANQPSAPCVIYTSPRTAQKWYKPNLYNPTPGTVLAWDGNFLLFVKELTDNFGPQDLMKSSDRIATYIVALYHLAAITGWGDRALWHQFYEGLPNRIKDEMVHHTYINNLPSNKEVACRIDARYWQRKLEKQRERACHPPGNPVAGQGARGSGNPSGSNRSNKGPSGKLTTQPNPSGQKGSGKQSRGNPKDQSGTGNCNVEPGSSQKKAKPYADKLGKDGKLKPEGTQTTSKGRSLLVLWRFWTHYRQLQEAEQSSGFFWEYIWQGRYHYTSTCGG</sequence>
<dbReference type="AlphaFoldDB" id="A0A8H6XSW0"/>
<feature type="compositionally biased region" description="Pro residues" evidence="1">
    <location>
        <begin position="94"/>
        <end position="120"/>
    </location>
</feature>
<feature type="compositionally biased region" description="Gly residues" evidence="1">
    <location>
        <begin position="81"/>
        <end position="93"/>
    </location>
</feature>
<feature type="region of interest" description="Disordered" evidence="1">
    <location>
        <begin position="1"/>
        <end position="121"/>
    </location>
</feature>
<feature type="compositionally biased region" description="Basic and acidic residues" evidence="1">
    <location>
        <begin position="351"/>
        <end position="364"/>
    </location>
</feature>
<feature type="region of interest" description="Disordered" evidence="1">
    <location>
        <begin position="271"/>
        <end position="370"/>
    </location>
</feature>
<protein>
    <submittedName>
        <fullName evidence="2">Retrotrans-gag domain-containing protein</fullName>
    </submittedName>
</protein>
<reference evidence="2" key="1">
    <citation type="submission" date="2020-05" db="EMBL/GenBank/DDBJ databases">
        <title>Mycena genomes resolve the evolution of fungal bioluminescence.</title>
        <authorList>
            <person name="Tsai I.J."/>
        </authorList>
    </citation>
    <scope>NUCLEOTIDE SEQUENCE</scope>
    <source>
        <strain evidence="2">CCC161011</strain>
    </source>
</reference>
<gene>
    <name evidence="2" type="ORF">MVEN_01601100</name>
</gene>